<dbReference type="Proteomes" id="UP000767291">
    <property type="component" value="Unassembled WGS sequence"/>
</dbReference>
<dbReference type="EMBL" id="JAGGJX010000004">
    <property type="protein sequence ID" value="MBP1855629.1"/>
    <property type="molecule type" value="Genomic_DNA"/>
</dbReference>
<feature type="region of interest" description="Disordered" evidence="2">
    <location>
        <begin position="271"/>
        <end position="314"/>
    </location>
</feature>
<dbReference type="InterPro" id="IPR011990">
    <property type="entry name" value="TPR-like_helical_dom_sf"/>
</dbReference>
<keyword evidence="5" id="KW-1185">Reference proteome</keyword>
<gene>
    <name evidence="4" type="ORF">J2Z43_002027</name>
</gene>
<dbReference type="PROSITE" id="PS50005">
    <property type="entry name" value="TPR"/>
    <property type="match status" value="1"/>
</dbReference>
<accession>A0ABS4ECE2</accession>
<organism evidence="4 5">
    <name type="scientific">Metaclostridioides mangenotii</name>
    <dbReference type="NCBI Taxonomy" id="1540"/>
    <lineage>
        <taxon>Bacteria</taxon>
        <taxon>Bacillati</taxon>
        <taxon>Bacillota</taxon>
        <taxon>Clostridia</taxon>
        <taxon>Peptostreptococcales</taxon>
        <taxon>Peptostreptococcaceae</taxon>
        <taxon>Metaclostridioides</taxon>
    </lineage>
</organism>
<evidence type="ECO:0000313" key="5">
    <source>
        <dbReference type="Proteomes" id="UP000767291"/>
    </source>
</evidence>
<keyword evidence="3" id="KW-0472">Membrane</keyword>
<evidence type="ECO:0000313" key="4">
    <source>
        <dbReference type="EMBL" id="MBP1855629.1"/>
    </source>
</evidence>
<name>A0ABS4ECE2_9FIRM</name>
<feature type="transmembrane region" description="Helical" evidence="3">
    <location>
        <begin position="232"/>
        <end position="250"/>
    </location>
</feature>
<evidence type="ECO:0000256" key="1">
    <source>
        <dbReference type="PROSITE-ProRule" id="PRU00339"/>
    </source>
</evidence>
<proteinExistence type="predicted"/>
<evidence type="ECO:0000256" key="2">
    <source>
        <dbReference type="SAM" id="MobiDB-lite"/>
    </source>
</evidence>
<feature type="region of interest" description="Disordered" evidence="2">
    <location>
        <begin position="192"/>
        <end position="216"/>
    </location>
</feature>
<feature type="repeat" description="TPR" evidence="1">
    <location>
        <begin position="394"/>
        <end position="427"/>
    </location>
</feature>
<dbReference type="RefSeq" id="WP_209457049.1">
    <property type="nucleotide sequence ID" value="NZ_BAAACS010000004.1"/>
</dbReference>
<dbReference type="SUPFAM" id="SSF48452">
    <property type="entry name" value="TPR-like"/>
    <property type="match status" value="2"/>
</dbReference>
<reference evidence="4 5" key="1">
    <citation type="submission" date="2021-03" db="EMBL/GenBank/DDBJ databases">
        <title>Genomic Encyclopedia of Type Strains, Phase IV (KMG-IV): sequencing the most valuable type-strain genomes for metagenomic binning, comparative biology and taxonomic classification.</title>
        <authorList>
            <person name="Goeker M."/>
        </authorList>
    </citation>
    <scope>NUCLEOTIDE SEQUENCE [LARGE SCALE GENOMIC DNA]</scope>
    <source>
        <strain evidence="4 5">DSM 1289</strain>
    </source>
</reference>
<dbReference type="InterPro" id="IPR019734">
    <property type="entry name" value="TPR_rpt"/>
</dbReference>
<dbReference type="Gene3D" id="1.25.40.10">
    <property type="entry name" value="Tetratricopeptide repeat domain"/>
    <property type="match status" value="2"/>
</dbReference>
<keyword evidence="1" id="KW-0802">TPR repeat</keyword>
<protein>
    <submittedName>
        <fullName evidence="4">TolA-binding protein</fullName>
    </submittedName>
</protein>
<feature type="compositionally biased region" description="Basic and acidic residues" evidence="2">
    <location>
        <begin position="277"/>
        <end position="312"/>
    </location>
</feature>
<comment type="caution">
    <text evidence="4">The sequence shown here is derived from an EMBL/GenBank/DDBJ whole genome shotgun (WGS) entry which is preliminary data.</text>
</comment>
<keyword evidence="3" id="KW-0812">Transmembrane</keyword>
<sequence length="440" mass="52355">MLFTNVEYDLHNFDKNSKDTHSYKLYNESIDLIKAGDITRSYIVLRKSLYIDENNTDAMNLYGILNLIKCDFDKSFESFYKCLKIEENEIARKYIEIFLSDKFSSFIKEYNNLIKAANIEDYENAIKGFEKVAKDESYLIEPNLILYKVCREVYEIKKAQKYLDKVYTLDRGNEIFDRNDFIEKMSEVKSNEGNNSYIDNGLDTQSTSDLDSDKRNYEKEPDYRKKFMNKRYVFFIVFILLLVVLAYNSYEIKNLKKDLIKDTPSVQVNQDVGINDKNIDKEKDLDKTDKDKSSKNEDVKDNTKNKKDKSNKESTILSDQESFEKAIEFKNNKEYYKAINLYKDVLENSVNKKYVSESIYQVANLSQTLKKYSDSAKYYSMYIQKYNKEYPYYEESYYNLGLIYYEDDQLEKSKDVFREFKKKLPDSLYNNSKVQEILKK</sequence>
<keyword evidence="3" id="KW-1133">Transmembrane helix</keyword>
<evidence type="ECO:0000256" key="3">
    <source>
        <dbReference type="SAM" id="Phobius"/>
    </source>
</evidence>